<dbReference type="PANTHER" id="PTHR32322">
    <property type="entry name" value="INNER MEMBRANE TRANSPORTER"/>
    <property type="match status" value="1"/>
</dbReference>
<evidence type="ECO:0000256" key="6">
    <source>
        <dbReference type="SAM" id="Phobius"/>
    </source>
</evidence>
<keyword evidence="9" id="KW-1185">Reference proteome</keyword>
<dbReference type="InterPro" id="IPR050638">
    <property type="entry name" value="AA-Vitamin_Transporters"/>
</dbReference>
<dbReference type="SUPFAM" id="SSF103481">
    <property type="entry name" value="Multidrug resistance efflux transporter EmrE"/>
    <property type="match status" value="2"/>
</dbReference>
<organism evidence="8 9">
    <name type="scientific">Kineococcus xinjiangensis</name>
    <dbReference type="NCBI Taxonomy" id="512762"/>
    <lineage>
        <taxon>Bacteria</taxon>
        <taxon>Bacillati</taxon>
        <taxon>Actinomycetota</taxon>
        <taxon>Actinomycetes</taxon>
        <taxon>Kineosporiales</taxon>
        <taxon>Kineosporiaceae</taxon>
        <taxon>Kineococcus</taxon>
    </lineage>
</organism>
<feature type="transmembrane region" description="Helical" evidence="6">
    <location>
        <begin position="213"/>
        <end position="232"/>
    </location>
</feature>
<accession>A0A2S6IF36</accession>
<keyword evidence="3 6" id="KW-0812">Transmembrane</keyword>
<feature type="transmembrane region" description="Helical" evidence="6">
    <location>
        <begin position="127"/>
        <end position="144"/>
    </location>
</feature>
<feature type="transmembrane region" description="Helical" evidence="6">
    <location>
        <begin position="76"/>
        <end position="96"/>
    </location>
</feature>
<dbReference type="InterPro" id="IPR037185">
    <property type="entry name" value="EmrE-like"/>
</dbReference>
<feature type="transmembrane region" description="Helical" evidence="6">
    <location>
        <begin position="184"/>
        <end position="207"/>
    </location>
</feature>
<evidence type="ECO:0000256" key="5">
    <source>
        <dbReference type="ARBA" id="ARBA00023136"/>
    </source>
</evidence>
<evidence type="ECO:0000256" key="3">
    <source>
        <dbReference type="ARBA" id="ARBA00022692"/>
    </source>
</evidence>
<evidence type="ECO:0000313" key="9">
    <source>
        <dbReference type="Proteomes" id="UP000239485"/>
    </source>
</evidence>
<evidence type="ECO:0000256" key="4">
    <source>
        <dbReference type="ARBA" id="ARBA00022989"/>
    </source>
</evidence>
<dbReference type="AlphaFoldDB" id="A0A2S6IF36"/>
<feature type="transmembrane region" description="Helical" evidence="6">
    <location>
        <begin position="150"/>
        <end position="172"/>
    </location>
</feature>
<dbReference type="GO" id="GO:0016020">
    <property type="term" value="C:membrane"/>
    <property type="evidence" value="ECO:0007669"/>
    <property type="project" value="UniProtKB-SubCell"/>
</dbReference>
<comment type="similarity">
    <text evidence="2">Belongs to the EamA transporter family.</text>
</comment>
<feature type="transmembrane region" description="Helical" evidence="6">
    <location>
        <begin position="244"/>
        <end position="264"/>
    </location>
</feature>
<dbReference type="Pfam" id="PF00892">
    <property type="entry name" value="EamA"/>
    <property type="match status" value="1"/>
</dbReference>
<evidence type="ECO:0000256" key="1">
    <source>
        <dbReference type="ARBA" id="ARBA00004141"/>
    </source>
</evidence>
<evidence type="ECO:0000313" key="8">
    <source>
        <dbReference type="EMBL" id="PPK92832.1"/>
    </source>
</evidence>
<proteinExistence type="inferred from homology"/>
<feature type="transmembrane region" description="Helical" evidence="6">
    <location>
        <begin position="270"/>
        <end position="289"/>
    </location>
</feature>
<feature type="domain" description="EamA" evidence="7">
    <location>
        <begin position="155"/>
        <end position="284"/>
    </location>
</feature>
<dbReference type="Proteomes" id="UP000239485">
    <property type="component" value="Unassembled WGS sequence"/>
</dbReference>
<reference evidence="8 9" key="1">
    <citation type="submission" date="2018-02" db="EMBL/GenBank/DDBJ databases">
        <title>Genomic Encyclopedia of Archaeal and Bacterial Type Strains, Phase II (KMG-II): from individual species to whole genera.</title>
        <authorList>
            <person name="Goeker M."/>
        </authorList>
    </citation>
    <scope>NUCLEOTIDE SEQUENCE [LARGE SCALE GENOMIC DNA]</scope>
    <source>
        <strain evidence="8 9">DSM 22857</strain>
    </source>
</reference>
<keyword evidence="4 6" id="KW-1133">Transmembrane helix</keyword>
<dbReference type="InterPro" id="IPR000620">
    <property type="entry name" value="EamA_dom"/>
</dbReference>
<sequence length="295" mass="29706">MTSVQAGTDRHGQSQLLPVLMVLGSCASVQVGAAFAAQLFPAVGPAGATTLRLTTAAVLLMVWVRPRVRHWTRRQWGPVLAFGGALAGMNSAFYAGLERLPLGPAVTIEFLGPLTLAAVLTRRRRDLLWVVLALAGVVLLGFGGGEGATALDPVGVVLVLVAGTLWAAYVLLSARVGAAVPGQSGLAVASVVAAVLVLPAGVATAGTALLEPWLLLAGAAVGVLSSVVPYSLELAALRRLPARTFGILLSLEPAVAALAGLAVLGQALGLHAVLAIALVVVASAGAMGASRRPQA</sequence>
<comment type="caution">
    <text evidence="8">The sequence shown here is derived from an EMBL/GenBank/DDBJ whole genome shotgun (WGS) entry which is preliminary data.</text>
</comment>
<feature type="transmembrane region" description="Helical" evidence="6">
    <location>
        <begin position="102"/>
        <end position="120"/>
    </location>
</feature>
<evidence type="ECO:0000256" key="2">
    <source>
        <dbReference type="ARBA" id="ARBA00007362"/>
    </source>
</evidence>
<dbReference type="EMBL" id="PTJD01000012">
    <property type="protein sequence ID" value="PPK92832.1"/>
    <property type="molecule type" value="Genomic_DNA"/>
</dbReference>
<dbReference type="PANTHER" id="PTHR32322:SF2">
    <property type="entry name" value="EAMA DOMAIN-CONTAINING PROTEIN"/>
    <property type="match status" value="1"/>
</dbReference>
<name>A0A2S6IF36_9ACTN</name>
<comment type="subcellular location">
    <subcellularLocation>
        <location evidence="1">Membrane</location>
        <topology evidence="1">Multi-pass membrane protein</topology>
    </subcellularLocation>
</comment>
<feature type="transmembrane region" description="Helical" evidence="6">
    <location>
        <begin position="16"/>
        <end position="40"/>
    </location>
</feature>
<keyword evidence="5 6" id="KW-0472">Membrane</keyword>
<protein>
    <submittedName>
        <fullName evidence="8">Inner membrane transporter RhtA</fullName>
    </submittedName>
</protein>
<feature type="transmembrane region" description="Helical" evidence="6">
    <location>
        <begin position="46"/>
        <end position="64"/>
    </location>
</feature>
<gene>
    <name evidence="8" type="ORF">CLV92_1124</name>
</gene>
<evidence type="ECO:0000259" key="7">
    <source>
        <dbReference type="Pfam" id="PF00892"/>
    </source>
</evidence>